<dbReference type="Proteomes" id="UP000198856">
    <property type="component" value="Unassembled WGS sequence"/>
</dbReference>
<dbReference type="Pfam" id="PF00072">
    <property type="entry name" value="Response_reg"/>
    <property type="match status" value="1"/>
</dbReference>
<dbReference type="GO" id="GO:0006355">
    <property type="term" value="P:regulation of DNA-templated transcription"/>
    <property type="evidence" value="ECO:0007669"/>
    <property type="project" value="InterPro"/>
</dbReference>
<dbReference type="Gene3D" id="3.30.450.20">
    <property type="entry name" value="PAS domain"/>
    <property type="match status" value="1"/>
</dbReference>
<dbReference type="PANTHER" id="PTHR44591:SF3">
    <property type="entry name" value="RESPONSE REGULATORY DOMAIN-CONTAINING PROTEIN"/>
    <property type="match status" value="1"/>
</dbReference>
<evidence type="ECO:0000256" key="1">
    <source>
        <dbReference type="ARBA" id="ARBA00022553"/>
    </source>
</evidence>
<keyword evidence="6" id="KW-1185">Reference proteome</keyword>
<dbReference type="STRING" id="890420.SAMN05216226_10563"/>
<dbReference type="InterPro" id="IPR011006">
    <property type="entry name" value="CheY-like_superfamily"/>
</dbReference>
<dbReference type="SUPFAM" id="SSF52172">
    <property type="entry name" value="CheY-like"/>
    <property type="match status" value="1"/>
</dbReference>
<evidence type="ECO:0000313" key="5">
    <source>
        <dbReference type="EMBL" id="SDJ56174.1"/>
    </source>
</evidence>
<dbReference type="InterPro" id="IPR035965">
    <property type="entry name" value="PAS-like_dom_sf"/>
</dbReference>
<dbReference type="NCBIfam" id="TIGR00229">
    <property type="entry name" value="sensory_box"/>
    <property type="match status" value="1"/>
</dbReference>
<dbReference type="GO" id="GO:0000160">
    <property type="term" value="P:phosphorelay signal transduction system"/>
    <property type="evidence" value="ECO:0007669"/>
    <property type="project" value="InterPro"/>
</dbReference>
<accession>A0A1G8UR91</accession>
<dbReference type="PROSITE" id="PS50110">
    <property type="entry name" value="RESPONSE_REGULATORY"/>
    <property type="match status" value="1"/>
</dbReference>
<dbReference type="SMART" id="SM00448">
    <property type="entry name" value="REC"/>
    <property type="match status" value="1"/>
</dbReference>
<protein>
    <submittedName>
        <fullName evidence="5">PAS domain S-box-containing protein</fullName>
    </submittedName>
</protein>
<proteinExistence type="predicted"/>
<dbReference type="RefSeq" id="WP_176765255.1">
    <property type="nucleotide sequence ID" value="NZ_FNFC01000005.1"/>
</dbReference>
<name>A0A1G8UR91_9EURY</name>
<evidence type="ECO:0000259" key="3">
    <source>
        <dbReference type="PROSITE" id="PS50110"/>
    </source>
</evidence>
<reference evidence="5 6" key="1">
    <citation type="submission" date="2016-10" db="EMBL/GenBank/DDBJ databases">
        <authorList>
            <person name="de Groot N.N."/>
        </authorList>
    </citation>
    <scope>NUCLEOTIDE SEQUENCE [LARGE SCALE GENOMIC DNA]</scope>
    <source>
        <strain evidence="5 6">IBRC-M10015</strain>
    </source>
</reference>
<dbReference type="CDD" id="cd00130">
    <property type="entry name" value="PAS"/>
    <property type="match status" value="1"/>
</dbReference>
<gene>
    <name evidence="5" type="ORF">SAMN05216226_10563</name>
</gene>
<dbReference type="InterPro" id="IPR000014">
    <property type="entry name" value="PAS"/>
</dbReference>
<dbReference type="AlphaFoldDB" id="A0A1G8UR91"/>
<feature type="domain" description="Response regulatory" evidence="3">
    <location>
        <begin position="23"/>
        <end position="139"/>
    </location>
</feature>
<dbReference type="Gene3D" id="3.40.50.2300">
    <property type="match status" value="1"/>
</dbReference>
<dbReference type="InterPro" id="IPR013767">
    <property type="entry name" value="PAS_fold"/>
</dbReference>
<dbReference type="OrthoDB" id="8127at2157"/>
<evidence type="ECO:0000256" key="2">
    <source>
        <dbReference type="PROSITE-ProRule" id="PRU00169"/>
    </source>
</evidence>
<organism evidence="5 6">
    <name type="scientific">Halovenus aranensis</name>
    <dbReference type="NCBI Taxonomy" id="890420"/>
    <lineage>
        <taxon>Archaea</taxon>
        <taxon>Methanobacteriati</taxon>
        <taxon>Methanobacteriota</taxon>
        <taxon>Stenosarchaea group</taxon>
        <taxon>Halobacteria</taxon>
        <taxon>Halobacteriales</taxon>
        <taxon>Haloarculaceae</taxon>
        <taxon>Halovenus</taxon>
    </lineage>
</organism>
<dbReference type="EMBL" id="FNFC01000005">
    <property type="protein sequence ID" value="SDJ56174.1"/>
    <property type="molecule type" value="Genomic_DNA"/>
</dbReference>
<dbReference type="SUPFAM" id="SSF55785">
    <property type="entry name" value="PYP-like sensor domain (PAS domain)"/>
    <property type="match status" value="1"/>
</dbReference>
<evidence type="ECO:0000259" key="4">
    <source>
        <dbReference type="PROSITE" id="PS50112"/>
    </source>
</evidence>
<dbReference type="Pfam" id="PF00989">
    <property type="entry name" value="PAS"/>
    <property type="match status" value="1"/>
</dbReference>
<dbReference type="InterPro" id="IPR050595">
    <property type="entry name" value="Bact_response_regulator"/>
</dbReference>
<evidence type="ECO:0000313" key="6">
    <source>
        <dbReference type="Proteomes" id="UP000198856"/>
    </source>
</evidence>
<dbReference type="PROSITE" id="PS50112">
    <property type="entry name" value="PAS"/>
    <property type="match status" value="1"/>
</dbReference>
<feature type="domain" description="PAS" evidence="4">
    <location>
        <begin position="181"/>
        <end position="218"/>
    </location>
</feature>
<feature type="modified residue" description="4-aspartylphosphate" evidence="2">
    <location>
        <position position="74"/>
    </location>
</feature>
<sequence length="452" mass="50633">MAQQMGSGETTAHARGAHEGEIHVLCVDDDELTLELNVEMLERERSDMTVTGLSDPSEVLSFLDRERVDCVVSDYDMPEMNGLVLLESVREQFPDLPFILFTSKGSEKVASDAISAGVTDYLRKGSGAERYDILCNRIENAVARRREHYRRLRAEQWYYQLFEQRLIGVGLSQNQVYQEANGLFADMLGYSREELVGTPVMETVASYDHERVRRALDRREGGKADRVRYIVDIHCRNGDNRTVEVIGSRVEYGGEPAILGLILPADRVGPHNSSRFDAVLEQLDSVRDQLESHGDESVAEAYALATQARERLATLSAGHSSETPASASVEDAVREAWRRTARSESSQLEIGDDTLVNARYDSVVTLVEQIFRTTLGNLREECTVRCQTTEQGFTLRITSPALGGLDDSPLVSDQQMPPDPITDAYWQRGIDIYINRVGEQAVEYEIFITKSP</sequence>
<dbReference type="InterPro" id="IPR001789">
    <property type="entry name" value="Sig_transdc_resp-reg_receiver"/>
</dbReference>
<dbReference type="PANTHER" id="PTHR44591">
    <property type="entry name" value="STRESS RESPONSE REGULATOR PROTEIN 1"/>
    <property type="match status" value="1"/>
</dbReference>
<dbReference type="CDD" id="cd00156">
    <property type="entry name" value="REC"/>
    <property type="match status" value="1"/>
</dbReference>
<keyword evidence="1 2" id="KW-0597">Phosphoprotein</keyword>